<comment type="caution">
    <text evidence="1">The sequence shown here is derived from an EMBL/GenBank/DDBJ whole genome shotgun (WGS) entry which is preliminary data.</text>
</comment>
<name>A0A3D6BSM2_9FLAO</name>
<sequence length="192" mass="20861">MKTLIENWNKFVNEQETEDDKIADILSKFKSIQGDNINAGQLKFLIRFIAKDIASGGKLGKQLESAAIDAGVDIASFATGALGFGLVRSGAKLVSNVSKRAKINLKDDAQVIASLMLVDDVAASKNAILNLLNVHDAYEGSINPLLNGPFVSFAMEQLQSLGDDQPIPKDWGTNTMQKYLATDFELQTKPME</sequence>
<evidence type="ECO:0000313" key="1">
    <source>
        <dbReference type="EMBL" id="HCY81948.1"/>
    </source>
</evidence>
<reference evidence="1 2" key="1">
    <citation type="journal article" date="2018" name="Nat. Biotechnol.">
        <title>A standardized bacterial taxonomy based on genome phylogeny substantially revises the tree of life.</title>
        <authorList>
            <person name="Parks D.H."/>
            <person name="Chuvochina M."/>
            <person name="Waite D.W."/>
            <person name="Rinke C."/>
            <person name="Skarshewski A."/>
            <person name="Chaumeil P.A."/>
            <person name="Hugenholtz P."/>
        </authorList>
    </citation>
    <scope>NUCLEOTIDE SEQUENCE [LARGE SCALE GENOMIC DNA]</scope>
    <source>
        <strain evidence="1">UBA10227</strain>
    </source>
</reference>
<dbReference type="EMBL" id="DPRK01000168">
    <property type="protein sequence ID" value="HCY81948.1"/>
    <property type="molecule type" value="Genomic_DNA"/>
</dbReference>
<dbReference type="AlphaFoldDB" id="A0A3D6BSM2"/>
<organism evidence="1 2">
    <name type="scientific">Xanthomarina gelatinilytica</name>
    <dbReference type="NCBI Taxonomy" id="1137281"/>
    <lineage>
        <taxon>Bacteria</taxon>
        <taxon>Pseudomonadati</taxon>
        <taxon>Bacteroidota</taxon>
        <taxon>Flavobacteriia</taxon>
        <taxon>Flavobacteriales</taxon>
        <taxon>Flavobacteriaceae</taxon>
        <taxon>Xanthomarina</taxon>
    </lineage>
</organism>
<proteinExistence type="predicted"/>
<evidence type="ECO:0000313" key="2">
    <source>
        <dbReference type="Proteomes" id="UP000263268"/>
    </source>
</evidence>
<dbReference type="Proteomes" id="UP000263268">
    <property type="component" value="Unassembled WGS sequence"/>
</dbReference>
<protein>
    <submittedName>
        <fullName evidence="1">Uncharacterized protein</fullName>
    </submittedName>
</protein>
<gene>
    <name evidence="1" type="ORF">DHV22_10295</name>
</gene>
<accession>A0A3D6BSM2</accession>